<dbReference type="AlphaFoldDB" id="A0AB36JKR5"/>
<sequence length="67" mass="8073">MKWYGYKLHLALDMKSELSIALKVTPASCERWQLRTYTKLTGQRFKPRFFMLDAGYDQMKKHTSRRD</sequence>
<name>A0AB36JKR5_9BACL</name>
<evidence type="ECO:0008006" key="3">
    <source>
        <dbReference type="Google" id="ProtNLM"/>
    </source>
</evidence>
<evidence type="ECO:0000313" key="1">
    <source>
        <dbReference type="EMBL" id="OME23546.1"/>
    </source>
</evidence>
<accession>A0AB36JKR5</accession>
<organism evidence="1 2">
    <name type="scientific">Paenibacillus odorifer</name>
    <dbReference type="NCBI Taxonomy" id="189426"/>
    <lineage>
        <taxon>Bacteria</taxon>
        <taxon>Bacillati</taxon>
        <taxon>Bacillota</taxon>
        <taxon>Bacilli</taxon>
        <taxon>Bacillales</taxon>
        <taxon>Paenibacillaceae</taxon>
        <taxon>Paenibacillus</taxon>
    </lineage>
</organism>
<dbReference type="Proteomes" id="UP000187323">
    <property type="component" value="Unassembled WGS sequence"/>
</dbReference>
<evidence type="ECO:0000313" key="2">
    <source>
        <dbReference type="Proteomes" id="UP000187323"/>
    </source>
</evidence>
<dbReference type="EMBL" id="MPTO01000003">
    <property type="protein sequence ID" value="OME23546.1"/>
    <property type="molecule type" value="Genomic_DNA"/>
</dbReference>
<proteinExistence type="predicted"/>
<protein>
    <recommendedName>
        <fullName evidence="3">Transposase IS4-like domain-containing protein</fullName>
    </recommendedName>
</protein>
<gene>
    <name evidence="1" type="ORF">BSK47_03575</name>
</gene>
<reference evidence="1 2" key="1">
    <citation type="submission" date="2016-10" db="EMBL/GenBank/DDBJ databases">
        <title>Paenibacillus species isolates.</title>
        <authorList>
            <person name="Beno S.M."/>
        </authorList>
    </citation>
    <scope>NUCLEOTIDE SEQUENCE [LARGE SCALE GENOMIC DNA]</scope>
    <source>
        <strain evidence="1 2">FSL H7-0918</strain>
    </source>
</reference>
<comment type="caution">
    <text evidence="1">The sequence shown here is derived from an EMBL/GenBank/DDBJ whole genome shotgun (WGS) entry which is preliminary data.</text>
</comment>